<comment type="caution">
    <text evidence="3">The sequence shown here is derived from an EMBL/GenBank/DDBJ whole genome shotgun (WGS) entry which is preliminary data.</text>
</comment>
<dbReference type="InterPro" id="IPR002347">
    <property type="entry name" value="SDR_fam"/>
</dbReference>
<keyword evidence="4" id="KW-1185">Reference proteome</keyword>
<keyword evidence="2" id="KW-0560">Oxidoreductase</keyword>
<dbReference type="Pfam" id="PF00106">
    <property type="entry name" value="adh_short"/>
    <property type="match status" value="1"/>
</dbReference>
<dbReference type="PANTHER" id="PTHR44196:SF1">
    <property type="entry name" value="DEHYDROGENASE_REDUCTASE SDR FAMILY MEMBER 7B"/>
    <property type="match status" value="1"/>
</dbReference>
<evidence type="ECO:0000313" key="3">
    <source>
        <dbReference type="EMBL" id="MDI2091160.1"/>
    </source>
</evidence>
<organism evidence="3 4">
    <name type="scientific">Commensalibacter oyaizuii</name>
    <dbReference type="NCBI Taxonomy" id="3043873"/>
    <lineage>
        <taxon>Bacteria</taxon>
        <taxon>Pseudomonadati</taxon>
        <taxon>Pseudomonadota</taxon>
        <taxon>Alphaproteobacteria</taxon>
        <taxon>Acetobacterales</taxon>
        <taxon>Acetobacteraceae</taxon>
    </lineage>
</organism>
<proteinExistence type="inferred from homology"/>
<dbReference type="SUPFAM" id="SSF51735">
    <property type="entry name" value="NAD(P)-binding Rossmann-fold domains"/>
    <property type="match status" value="1"/>
</dbReference>
<dbReference type="InterPro" id="IPR036291">
    <property type="entry name" value="NAD(P)-bd_dom_sf"/>
</dbReference>
<dbReference type="InterPro" id="IPR020904">
    <property type="entry name" value="Sc_DH/Rdtase_CS"/>
</dbReference>
<sequence length="267" mass="29200">MTNLKSVLITGASSGIGKAIALSLARPNIRLYLCGRNSGALTRVATQCISRGASVQTKLLDVRDQEAMEQWIQSVGQLDLVLACAGVSASTVNKSCPQQLPESSVVTRQLMKTNIDGVLNTVLPAIEVMKRQEKKADGSRGRIAAIASIAGFVNSVWAPSYCASKAAVDRFMVSGGGAWQSHGIYLTSVCCGFVRTPLTDLNDFSMPGIMDPDIAAKKIIKGIMSNKRRIIFPLWMAWIARITDLLPIYLLEKFYLRYSKEKDHKRF</sequence>
<dbReference type="PANTHER" id="PTHR44196">
    <property type="entry name" value="DEHYDROGENASE/REDUCTASE SDR FAMILY MEMBER 7B"/>
    <property type="match status" value="1"/>
</dbReference>
<evidence type="ECO:0000256" key="1">
    <source>
        <dbReference type="ARBA" id="ARBA00006484"/>
    </source>
</evidence>
<evidence type="ECO:0000256" key="2">
    <source>
        <dbReference type="ARBA" id="ARBA00023002"/>
    </source>
</evidence>
<reference evidence="3" key="1">
    <citation type="submission" date="2023-05" db="EMBL/GenBank/DDBJ databases">
        <title>Whole genome sequence of Commensalibacter sp.</title>
        <authorList>
            <person name="Charoenyingcharoen P."/>
            <person name="Yukphan P."/>
        </authorList>
    </citation>
    <scope>NUCLEOTIDE SEQUENCE</scope>
    <source>
        <strain evidence="3">TBRC 16381</strain>
    </source>
</reference>
<gene>
    <name evidence="3" type="ORF">QJV27_07230</name>
</gene>
<dbReference type="Gene3D" id="3.40.50.720">
    <property type="entry name" value="NAD(P)-binding Rossmann-like Domain"/>
    <property type="match status" value="1"/>
</dbReference>
<name>A0ABT6Q223_9PROT</name>
<accession>A0ABT6Q223</accession>
<dbReference type="PROSITE" id="PS00061">
    <property type="entry name" value="ADH_SHORT"/>
    <property type="match status" value="1"/>
</dbReference>
<protein>
    <submittedName>
        <fullName evidence="3">SDR family NAD(P)-dependent oxidoreductase</fullName>
    </submittedName>
</protein>
<dbReference type="RefSeq" id="WP_281448260.1">
    <property type="nucleotide sequence ID" value="NZ_JASBAO010000001.1"/>
</dbReference>
<evidence type="ECO:0000313" key="4">
    <source>
        <dbReference type="Proteomes" id="UP001431634"/>
    </source>
</evidence>
<dbReference type="Proteomes" id="UP001431634">
    <property type="component" value="Unassembled WGS sequence"/>
</dbReference>
<dbReference type="PRINTS" id="PR00081">
    <property type="entry name" value="GDHRDH"/>
</dbReference>
<dbReference type="EMBL" id="JASBAO010000001">
    <property type="protein sequence ID" value="MDI2091160.1"/>
    <property type="molecule type" value="Genomic_DNA"/>
</dbReference>
<comment type="similarity">
    <text evidence="1">Belongs to the short-chain dehydrogenases/reductases (SDR) family.</text>
</comment>